<gene>
    <name evidence="2" type="ORF">EV421DRAFT_1322646</name>
</gene>
<dbReference type="Proteomes" id="UP001175226">
    <property type="component" value="Unassembled WGS sequence"/>
</dbReference>
<dbReference type="Pfam" id="PF13087">
    <property type="entry name" value="AAA_12"/>
    <property type="match status" value="1"/>
</dbReference>
<dbReference type="InterPro" id="IPR047187">
    <property type="entry name" value="SF1_C_Upf1"/>
</dbReference>
<dbReference type="EMBL" id="JAUEPT010000007">
    <property type="protein sequence ID" value="KAK0450241.1"/>
    <property type="molecule type" value="Genomic_DNA"/>
</dbReference>
<dbReference type="CDD" id="cd18808">
    <property type="entry name" value="SF1_C_Upf1"/>
    <property type="match status" value="1"/>
</dbReference>
<evidence type="ECO:0000313" key="2">
    <source>
        <dbReference type="EMBL" id="KAK0450241.1"/>
    </source>
</evidence>
<dbReference type="Gene3D" id="3.40.50.300">
    <property type="entry name" value="P-loop containing nucleotide triphosphate hydrolases"/>
    <property type="match status" value="1"/>
</dbReference>
<dbReference type="InterPro" id="IPR027417">
    <property type="entry name" value="P-loop_NTPase"/>
</dbReference>
<dbReference type="PANTHER" id="PTHR10887:SF495">
    <property type="entry name" value="HELICASE SENATAXIN ISOFORM X1-RELATED"/>
    <property type="match status" value="1"/>
</dbReference>
<evidence type="ECO:0000259" key="1">
    <source>
        <dbReference type="Pfam" id="PF13087"/>
    </source>
</evidence>
<dbReference type="InterPro" id="IPR045055">
    <property type="entry name" value="DNA2/NAM7-like"/>
</dbReference>
<feature type="domain" description="DNA2/NAM7 helicase-like C-terminal" evidence="1">
    <location>
        <begin position="1"/>
        <end position="181"/>
    </location>
</feature>
<keyword evidence="3" id="KW-1185">Reference proteome</keyword>
<comment type="caution">
    <text evidence="2">The sequence shown here is derived from an EMBL/GenBank/DDBJ whole genome shotgun (WGS) entry which is preliminary data.</text>
</comment>
<proteinExistence type="predicted"/>
<name>A0AA39MX42_9AGAR</name>
<dbReference type="SUPFAM" id="SSF52540">
    <property type="entry name" value="P-loop containing nucleoside triphosphate hydrolases"/>
    <property type="match status" value="1"/>
</dbReference>
<dbReference type="PANTHER" id="PTHR10887">
    <property type="entry name" value="DNA2/NAM7 HELICASE FAMILY"/>
    <property type="match status" value="1"/>
</dbReference>
<accession>A0AA39MX42</accession>
<sequence length="221" mass="25043">MPTPIGDFISEHVYDKKLKTIHQISSKTCCRFVNVSSGQEKQRSKSWVVSVRANNASFRLIYAWVQNEKEIQAVVKIAKILQDRNKSFRVITPYDAQRSAIEKALKDDKLSWENKCFNVDSFQGTLYTVISRKRSSNFAGNEDDYIIVSIVRSKKLGFLINTRRVNVMLTRCKKGMIICSSRAFLDGVGSESLIGGLAARMGKGSWVEYDQVLNGRFPTTI</sequence>
<evidence type="ECO:0000313" key="3">
    <source>
        <dbReference type="Proteomes" id="UP001175226"/>
    </source>
</evidence>
<reference evidence="2" key="1">
    <citation type="submission" date="2023-06" db="EMBL/GenBank/DDBJ databases">
        <authorList>
            <consortium name="Lawrence Berkeley National Laboratory"/>
            <person name="Ahrendt S."/>
            <person name="Sahu N."/>
            <person name="Indic B."/>
            <person name="Wong-Bajracharya J."/>
            <person name="Merenyi Z."/>
            <person name="Ke H.-M."/>
            <person name="Monk M."/>
            <person name="Kocsube S."/>
            <person name="Drula E."/>
            <person name="Lipzen A."/>
            <person name="Balint B."/>
            <person name="Henrissat B."/>
            <person name="Andreopoulos B."/>
            <person name="Martin F.M."/>
            <person name="Harder C.B."/>
            <person name="Rigling D."/>
            <person name="Ford K.L."/>
            <person name="Foster G.D."/>
            <person name="Pangilinan J."/>
            <person name="Papanicolaou A."/>
            <person name="Barry K."/>
            <person name="LaButti K."/>
            <person name="Viragh M."/>
            <person name="Koriabine M."/>
            <person name="Yan M."/>
            <person name="Riley R."/>
            <person name="Champramary S."/>
            <person name="Plett K.L."/>
            <person name="Tsai I.J."/>
            <person name="Slot J."/>
            <person name="Sipos G."/>
            <person name="Plett J."/>
            <person name="Nagy L.G."/>
            <person name="Grigoriev I.V."/>
        </authorList>
    </citation>
    <scope>NUCLEOTIDE SEQUENCE</scope>
    <source>
        <strain evidence="2">FPL87.14</strain>
    </source>
</reference>
<dbReference type="InterPro" id="IPR041679">
    <property type="entry name" value="DNA2/NAM7-like_C"/>
</dbReference>
<protein>
    <submittedName>
        <fullName evidence="2">AAA domain-containing protein</fullName>
    </submittedName>
</protein>
<dbReference type="AlphaFoldDB" id="A0AA39MX42"/>
<organism evidence="2 3">
    <name type="scientific">Armillaria borealis</name>
    <dbReference type="NCBI Taxonomy" id="47425"/>
    <lineage>
        <taxon>Eukaryota</taxon>
        <taxon>Fungi</taxon>
        <taxon>Dikarya</taxon>
        <taxon>Basidiomycota</taxon>
        <taxon>Agaricomycotina</taxon>
        <taxon>Agaricomycetes</taxon>
        <taxon>Agaricomycetidae</taxon>
        <taxon>Agaricales</taxon>
        <taxon>Marasmiineae</taxon>
        <taxon>Physalacriaceae</taxon>
        <taxon>Armillaria</taxon>
    </lineage>
</organism>